<reference evidence="7 8" key="1">
    <citation type="journal article" date="2019" name="Int. J. Syst. Evol. Microbiol.">
        <title>The Global Catalogue of Microorganisms (GCM) 10K type strain sequencing project: providing services to taxonomists for standard genome sequencing and annotation.</title>
        <authorList>
            <consortium name="The Broad Institute Genomics Platform"/>
            <consortium name="The Broad Institute Genome Sequencing Center for Infectious Disease"/>
            <person name="Wu L."/>
            <person name="Ma J."/>
        </authorList>
    </citation>
    <scope>NUCLEOTIDE SEQUENCE [LARGE SCALE GENOMIC DNA]</scope>
    <source>
        <strain evidence="7 8">JCM 16034</strain>
    </source>
</reference>
<keyword evidence="4 5" id="KW-0472">Membrane</keyword>
<dbReference type="PROSITE" id="PS50850">
    <property type="entry name" value="MFS"/>
    <property type="match status" value="1"/>
</dbReference>
<dbReference type="Gene3D" id="1.20.1250.20">
    <property type="entry name" value="MFS general substrate transporter like domains"/>
    <property type="match status" value="2"/>
</dbReference>
<dbReference type="PANTHER" id="PTHR23534:SF1">
    <property type="entry name" value="MAJOR FACILITATOR SUPERFAMILY PROTEIN"/>
    <property type="match status" value="1"/>
</dbReference>
<gene>
    <name evidence="7" type="ORF">GCM10009849_03820</name>
</gene>
<dbReference type="InterPro" id="IPR011701">
    <property type="entry name" value="MFS"/>
</dbReference>
<organism evidence="7 8">
    <name type="scientific">Sinomonas flava</name>
    <dbReference type="NCBI Taxonomy" id="496857"/>
    <lineage>
        <taxon>Bacteria</taxon>
        <taxon>Bacillati</taxon>
        <taxon>Actinomycetota</taxon>
        <taxon>Actinomycetes</taxon>
        <taxon>Micrococcales</taxon>
        <taxon>Micrococcaceae</taxon>
        <taxon>Sinomonas</taxon>
    </lineage>
</organism>
<dbReference type="Pfam" id="PF07690">
    <property type="entry name" value="MFS_1"/>
    <property type="match status" value="2"/>
</dbReference>
<feature type="transmembrane region" description="Helical" evidence="5">
    <location>
        <begin position="159"/>
        <end position="180"/>
    </location>
</feature>
<feature type="transmembrane region" description="Helical" evidence="5">
    <location>
        <begin position="30"/>
        <end position="52"/>
    </location>
</feature>
<dbReference type="EMBL" id="BAAAQW010000002">
    <property type="protein sequence ID" value="GAA2196903.1"/>
    <property type="molecule type" value="Genomic_DNA"/>
</dbReference>
<feature type="transmembrane region" description="Helical" evidence="5">
    <location>
        <begin position="88"/>
        <end position="106"/>
    </location>
</feature>
<feature type="transmembrane region" description="Helical" evidence="5">
    <location>
        <begin position="64"/>
        <end position="82"/>
    </location>
</feature>
<evidence type="ECO:0000256" key="1">
    <source>
        <dbReference type="ARBA" id="ARBA00004651"/>
    </source>
</evidence>
<evidence type="ECO:0000256" key="5">
    <source>
        <dbReference type="SAM" id="Phobius"/>
    </source>
</evidence>
<accession>A0ABN3BIY4</accession>
<feature type="transmembrane region" description="Helical" evidence="5">
    <location>
        <begin position="372"/>
        <end position="390"/>
    </location>
</feature>
<feature type="transmembrane region" description="Helical" evidence="5">
    <location>
        <begin position="303"/>
        <end position="323"/>
    </location>
</feature>
<feature type="transmembrane region" description="Helical" evidence="5">
    <location>
        <begin position="222"/>
        <end position="242"/>
    </location>
</feature>
<keyword evidence="2 5" id="KW-0812">Transmembrane</keyword>
<evidence type="ECO:0000259" key="6">
    <source>
        <dbReference type="PROSITE" id="PS50850"/>
    </source>
</evidence>
<sequence length="417" mass="40305">MLAAAQLLSGLGNGATLAIGSLLAVDFGGSAAWAGSVTTVLTLAAALAALPLSGFAASRGRRKALVAGLGIAALGSGSVVLATMASSLVLLLAGAALLGVGTAVNLQSRFAAVDLAVAAHRGRDLSLVVWSITVGAVAGPNLIKPGAALGAALGLPETAGPFVISVTGMAVAAVLLWTGLRPDPLLEARRISGEAQEPAGSKRPRGAVLRAGIGAIRSSPGAGLAVSAVVAAHAVMVAVMSMTPLHLQQVTVGSVADGGGHGGHVGTDSFALIGFVISLHIAGMYALSPLMGWLADRVGRRTVLAAGHVTLVGAVATAALGAASPASVTVALVLLGLGWSAATIAGSALLAESVAPDHRVEAQGVGDTAMGLAGALGGGLSGIVMALIGFPGLAAVAGLTSVAVLAVAVVGRRAYRS</sequence>
<keyword evidence="3 5" id="KW-1133">Transmembrane helix</keyword>
<feature type="transmembrane region" description="Helical" evidence="5">
    <location>
        <begin position="127"/>
        <end position="153"/>
    </location>
</feature>
<evidence type="ECO:0000256" key="4">
    <source>
        <dbReference type="ARBA" id="ARBA00023136"/>
    </source>
</evidence>
<feature type="transmembrane region" description="Helical" evidence="5">
    <location>
        <begin position="396"/>
        <end position="415"/>
    </location>
</feature>
<proteinExistence type="predicted"/>
<dbReference type="Proteomes" id="UP001500432">
    <property type="component" value="Unassembled WGS sequence"/>
</dbReference>
<keyword evidence="8" id="KW-1185">Reference proteome</keyword>
<dbReference type="InterPro" id="IPR020846">
    <property type="entry name" value="MFS_dom"/>
</dbReference>
<feature type="transmembrane region" description="Helical" evidence="5">
    <location>
        <begin position="329"/>
        <end position="351"/>
    </location>
</feature>
<feature type="transmembrane region" description="Helical" evidence="5">
    <location>
        <begin position="270"/>
        <end position="291"/>
    </location>
</feature>
<protein>
    <submittedName>
        <fullName evidence="7">MFS transporter</fullName>
    </submittedName>
</protein>
<feature type="domain" description="Major facilitator superfamily (MFS) profile" evidence="6">
    <location>
        <begin position="1"/>
        <end position="415"/>
    </location>
</feature>
<comment type="caution">
    <text evidence="7">The sequence shown here is derived from an EMBL/GenBank/DDBJ whole genome shotgun (WGS) entry which is preliminary data.</text>
</comment>
<name>A0ABN3BIY4_9MICC</name>
<dbReference type="PANTHER" id="PTHR23534">
    <property type="entry name" value="MFS PERMEASE"/>
    <property type="match status" value="1"/>
</dbReference>
<evidence type="ECO:0000256" key="3">
    <source>
        <dbReference type="ARBA" id="ARBA00022989"/>
    </source>
</evidence>
<comment type="subcellular location">
    <subcellularLocation>
        <location evidence="1">Cell membrane</location>
        <topology evidence="1">Multi-pass membrane protein</topology>
    </subcellularLocation>
</comment>
<dbReference type="InterPro" id="IPR005829">
    <property type="entry name" value="Sugar_transporter_CS"/>
</dbReference>
<dbReference type="PROSITE" id="PS00216">
    <property type="entry name" value="SUGAR_TRANSPORT_1"/>
    <property type="match status" value="1"/>
</dbReference>
<evidence type="ECO:0000313" key="7">
    <source>
        <dbReference type="EMBL" id="GAA2196903.1"/>
    </source>
</evidence>
<evidence type="ECO:0000256" key="2">
    <source>
        <dbReference type="ARBA" id="ARBA00022692"/>
    </source>
</evidence>
<dbReference type="SUPFAM" id="SSF103473">
    <property type="entry name" value="MFS general substrate transporter"/>
    <property type="match status" value="1"/>
</dbReference>
<dbReference type="InterPro" id="IPR036259">
    <property type="entry name" value="MFS_trans_sf"/>
</dbReference>
<evidence type="ECO:0000313" key="8">
    <source>
        <dbReference type="Proteomes" id="UP001500432"/>
    </source>
</evidence>